<evidence type="ECO:0000313" key="4">
    <source>
        <dbReference type="EMBL" id="MDN4610065.1"/>
    </source>
</evidence>
<feature type="signal peptide" evidence="2">
    <location>
        <begin position="1"/>
        <end position="30"/>
    </location>
</feature>
<evidence type="ECO:0000259" key="3">
    <source>
        <dbReference type="SMART" id="SM00062"/>
    </source>
</evidence>
<evidence type="ECO:0000256" key="2">
    <source>
        <dbReference type="SAM" id="SignalP"/>
    </source>
</evidence>
<dbReference type="Proteomes" id="UP001174209">
    <property type="component" value="Unassembled WGS sequence"/>
</dbReference>
<dbReference type="CDD" id="cd01004">
    <property type="entry name" value="PBP2_MidA_like"/>
    <property type="match status" value="1"/>
</dbReference>
<dbReference type="SUPFAM" id="SSF53850">
    <property type="entry name" value="Periplasmic binding protein-like II"/>
    <property type="match status" value="1"/>
</dbReference>
<comment type="caution">
    <text evidence="4">The sequence shown here is derived from an EMBL/GenBank/DDBJ whole genome shotgun (WGS) entry which is preliminary data.</text>
</comment>
<dbReference type="EMBL" id="JAROCG010000001">
    <property type="protein sequence ID" value="MDN4610065.1"/>
    <property type="molecule type" value="Genomic_DNA"/>
</dbReference>
<keyword evidence="1 2" id="KW-0732">Signal</keyword>
<gene>
    <name evidence="4" type="ORF">P5G52_04215</name>
</gene>
<dbReference type="PANTHER" id="PTHR35936:SF17">
    <property type="entry name" value="ARGININE-BINDING EXTRACELLULAR PROTEIN ARTP"/>
    <property type="match status" value="1"/>
</dbReference>
<feature type="chain" id="PRO_5045644738" evidence="2">
    <location>
        <begin position="31"/>
        <end position="335"/>
    </location>
</feature>
<accession>A0ABT8JY21</accession>
<dbReference type="SMART" id="SM00062">
    <property type="entry name" value="PBPb"/>
    <property type="match status" value="1"/>
</dbReference>
<organism evidence="4 5">
    <name type="scientific">Arthrobacter burdickii</name>
    <dbReference type="NCBI Taxonomy" id="3035920"/>
    <lineage>
        <taxon>Bacteria</taxon>
        <taxon>Bacillati</taxon>
        <taxon>Actinomycetota</taxon>
        <taxon>Actinomycetes</taxon>
        <taxon>Micrococcales</taxon>
        <taxon>Micrococcaceae</taxon>
        <taxon>Arthrobacter</taxon>
    </lineage>
</organism>
<dbReference type="RefSeq" id="WP_301224971.1">
    <property type="nucleotide sequence ID" value="NZ_JAROCG010000001.1"/>
</dbReference>
<dbReference type="InterPro" id="IPR001638">
    <property type="entry name" value="Solute-binding_3/MltF_N"/>
</dbReference>
<protein>
    <submittedName>
        <fullName evidence="4">ABC transporter substrate-binding protein</fullName>
    </submittedName>
</protein>
<feature type="domain" description="Solute-binding protein family 3/N-terminal" evidence="3">
    <location>
        <begin position="88"/>
        <end position="320"/>
    </location>
</feature>
<dbReference type="PANTHER" id="PTHR35936">
    <property type="entry name" value="MEMBRANE-BOUND LYTIC MUREIN TRANSGLYCOSYLASE F"/>
    <property type="match status" value="1"/>
</dbReference>
<dbReference type="Pfam" id="PF00497">
    <property type="entry name" value="SBP_bac_3"/>
    <property type="match status" value="1"/>
</dbReference>
<evidence type="ECO:0000313" key="5">
    <source>
        <dbReference type="Proteomes" id="UP001174209"/>
    </source>
</evidence>
<reference evidence="4" key="1">
    <citation type="submission" date="2023-06" db="EMBL/GenBank/DDBJ databases">
        <title>MT1 and MT2 Draft Genomes of Novel Species.</title>
        <authorList>
            <person name="Venkateswaran K."/>
        </authorList>
    </citation>
    <scope>NUCLEOTIDE SEQUENCE</scope>
    <source>
        <strain evidence="4">IIF3SC-B10</strain>
    </source>
</reference>
<evidence type="ECO:0000256" key="1">
    <source>
        <dbReference type="ARBA" id="ARBA00022729"/>
    </source>
</evidence>
<proteinExistence type="predicted"/>
<keyword evidence="5" id="KW-1185">Reference proteome</keyword>
<sequence length="335" mass="34870">MNSTAPSPRRSRPHALLGVTLLGPALLGLAGCADPGSAAVDGLTPVDAASTASPAAEFNLSPEQDRFTSDASADAQALVPEEVSADGKLSVAVSPFAAPLALYATDNTTAIGNEVDIAYALAESLGLEAEVIPVTWADWPLGVESGKYEAVISNVTVTEERKQKFDFASYRNDLLGFYAPSDAPISEIKEAKDIAGLRVIVGSGTNQEKILLEWDAENTKNGLEPVEFQYYDDDSASSLALQSGRADVSFGPNATGAYKARADGETTLVGLVDGGWPKKANIAVATQKGNGFAAAAQAGLNHLIDNGTYGKILDRWGLTTEAIEKSELNPPGLGS</sequence>
<name>A0ABT8JY21_9MICC</name>
<dbReference type="Gene3D" id="3.40.190.10">
    <property type="entry name" value="Periplasmic binding protein-like II"/>
    <property type="match status" value="2"/>
</dbReference>